<name>A0AAV4A2L3_9GAST</name>
<reference evidence="3 4" key="1">
    <citation type="journal article" date="2021" name="Elife">
        <title>Chloroplast acquisition without the gene transfer in kleptoplastic sea slugs, Plakobranchus ocellatus.</title>
        <authorList>
            <person name="Maeda T."/>
            <person name="Takahashi S."/>
            <person name="Yoshida T."/>
            <person name="Shimamura S."/>
            <person name="Takaki Y."/>
            <person name="Nagai Y."/>
            <person name="Toyoda A."/>
            <person name="Suzuki Y."/>
            <person name="Arimoto A."/>
            <person name="Ishii H."/>
            <person name="Satoh N."/>
            <person name="Nishiyama T."/>
            <person name="Hasebe M."/>
            <person name="Maruyama T."/>
            <person name="Minagawa J."/>
            <person name="Obokata J."/>
            <person name="Shigenobu S."/>
        </authorList>
    </citation>
    <scope>NUCLEOTIDE SEQUENCE [LARGE SCALE GENOMIC DNA]</scope>
</reference>
<organism evidence="3 4">
    <name type="scientific">Plakobranchus ocellatus</name>
    <dbReference type="NCBI Taxonomy" id="259542"/>
    <lineage>
        <taxon>Eukaryota</taxon>
        <taxon>Metazoa</taxon>
        <taxon>Spiralia</taxon>
        <taxon>Lophotrochozoa</taxon>
        <taxon>Mollusca</taxon>
        <taxon>Gastropoda</taxon>
        <taxon>Heterobranchia</taxon>
        <taxon>Euthyneura</taxon>
        <taxon>Panpulmonata</taxon>
        <taxon>Sacoglossa</taxon>
        <taxon>Placobranchoidea</taxon>
        <taxon>Plakobranchidae</taxon>
        <taxon>Plakobranchus</taxon>
    </lineage>
</organism>
<gene>
    <name evidence="3" type="ORF">PoB_002743600</name>
</gene>
<comment type="caution">
    <text evidence="3">The sequence shown here is derived from an EMBL/GenBank/DDBJ whole genome shotgun (WGS) entry which is preliminary data.</text>
</comment>
<dbReference type="EMBL" id="BLXT01003182">
    <property type="protein sequence ID" value="GFO00931.1"/>
    <property type="molecule type" value="Genomic_DNA"/>
</dbReference>
<evidence type="ECO:0000256" key="1">
    <source>
        <dbReference type="SAM" id="MobiDB-lite"/>
    </source>
</evidence>
<sequence length="358" mass="40265">MYDLYSRERGVHGCKYVVTAVSFDTREKKAYSPKTWLIQQKGTRRAAQLKKTAHGGFHSYRPRKGKGLHKANPKGGSWKPPTSNSGSLRVLQGCLTLRHTELRTVLIKRGVHIVLAQETLLGKNREYSLPGYVCYRCQCHFLGKAGRGIATFVRKDLRATVQNIQTSSSSFAQEVKVWWGRKKYQLWNWYQPLSDKSVSIDLGNGTHRFTRTLVAGDANAHHPAFGYENSDVVGEWMVDLMISSNLASLVTERSEPTYLHLQGGLFRPDIPLISTDLAESTAREVLDDVGSDHLSFLITINCCASAQGRDNKPRCYFRKAKWRVYSDTLDNALSNVLTDSMPISELNEVFTRAVIHAA</sequence>
<dbReference type="InterPro" id="IPR036691">
    <property type="entry name" value="Endo/exonu/phosph_ase_sf"/>
</dbReference>
<evidence type="ECO:0000313" key="3">
    <source>
        <dbReference type="EMBL" id="GFO00931.1"/>
    </source>
</evidence>
<dbReference type="Proteomes" id="UP000735302">
    <property type="component" value="Unassembled WGS sequence"/>
</dbReference>
<accession>A0AAV4A2L3</accession>
<dbReference type="Gene3D" id="3.60.10.10">
    <property type="entry name" value="Endonuclease/exonuclease/phosphatase"/>
    <property type="match status" value="1"/>
</dbReference>
<feature type="domain" description="Endonuclease/exonuclease/phosphatase" evidence="2">
    <location>
        <begin position="202"/>
        <end position="295"/>
    </location>
</feature>
<dbReference type="GO" id="GO:0030246">
    <property type="term" value="F:carbohydrate binding"/>
    <property type="evidence" value="ECO:0007669"/>
    <property type="project" value="UniProtKB-KW"/>
</dbReference>
<dbReference type="InterPro" id="IPR005135">
    <property type="entry name" value="Endo/exonuclease/phosphatase"/>
</dbReference>
<dbReference type="GO" id="GO:0003824">
    <property type="term" value="F:catalytic activity"/>
    <property type="evidence" value="ECO:0007669"/>
    <property type="project" value="InterPro"/>
</dbReference>
<keyword evidence="4" id="KW-1185">Reference proteome</keyword>
<dbReference type="Pfam" id="PF14529">
    <property type="entry name" value="Exo_endo_phos_2"/>
    <property type="match status" value="1"/>
</dbReference>
<proteinExistence type="predicted"/>
<dbReference type="PANTHER" id="PTHR33273">
    <property type="entry name" value="DOMAIN-CONTAINING PROTEIN, PUTATIVE-RELATED"/>
    <property type="match status" value="1"/>
</dbReference>
<keyword evidence="3" id="KW-0430">Lectin</keyword>
<feature type="compositionally biased region" description="Basic residues" evidence="1">
    <location>
        <begin position="60"/>
        <end position="72"/>
    </location>
</feature>
<dbReference type="AlphaFoldDB" id="A0AAV4A2L3"/>
<dbReference type="PANTHER" id="PTHR33273:SF4">
    <property type="entry name" value="ENDONUCLEASE_EXONUCLEASE_PHOSPHATASE DOMAIN-CONTAINING PROTEIN"/>
    <property type="match status" value="1"/>
</dbReference>
<dbReference type="SUPFAM" id="SSF56219">
    <property type="entry name" value="DNase I-like"/>
    <property type="match status" value="1"/>
</dbReference>
<protein>
    <submittedName>
        <fullName evidence="3">Selectin protein,pol protein</fullName>
    </submittedName>
</protein>
<evidence type="ECO:0000313" key="4">
    <source>
        <dbReference type="Proteomes" id="UP000735302"/>
    </source>
</evidence>
<evidence type="ECO:0000259" key="2">
    <source>
        <dbReference type="Pfam" id="PF14529"/>
    </source>
</evidence>
<feature type="region of interest" description="Disordered" evidence="1">
    <location>
        <begin position="51"/>
        <end position="85"/>
    </location>
</feature>